<dbReference type="PROSITE" id="PS50111">
    <property type="entry name" value="CHEMOTAXIS_TRANSDUC_2"/>
    <property type="match status" value="1"/>
</dbReference>
<dbReference type="PANTHER" id="PTHR32089">
    <property type="entry name" value="METHYL-ACCEPTING CHEMOTAXIS PROTEIN MCPB"/>
    <property type="match status" value="1"/>
</dbReference>
<keyword evidence="6" id="KW-1133">Transmembrane helix</keyword>
<dbReference type="Gene3D" id="6.10.340.10">
    <property type="match status" value="1"/>
</dbReference>
<dbReference type="Pfam" id="PF00015">
    <property type="entry name" value="MCPsignal"/>
    <property type="match status" value="1"/>
</dbReference>
<feature type="domain" description="T-SNARE coiled-coil homology" evidence="8">
    <location>
        <begin position="461"/>
        <end position="523"/>
    </location>
</feature>
<feature type="transmembrane region" description="Helical" evidence="6">
    <location>
        <begin position="194"/>
        <end position="214"/>
    </location>
</feature>
<evidence type="ECO:0000259" key="9">
    <source>
        <dbReference type="PROSITE" id="PS50885"/>
    </source>
</evidence>
<evidence type="ECO:0000256" key="2">
    <source>
        <dbReference type="ARBA" id="ARBA00022519"/>
    </source>
</evidence>
<keyword evidence="11" id="KW-1185">Reference proteome</keyword>
<dbReference type="PROSITE" id="PS50192">
    <property type="entry name" value="T_SNARE"/>
    <property type="match status" value="1"/>
</dbReference>
<reference evidence="10 11" key="1">
    <citation type="submission" date="2021-04" db="EMBL/GenBank/DDBJ databases">
        <title>Magnetospirillum sulfuroxidans sp. nov., a facultative chemolithoautotrophic sulfur-oxidizing alphaproteobacterium isolated from freshwater sediment and proposals for Paramagetospirillum gen. nov., and Magnetospirillaceae fam. nov.</title>
        <authorList>
            <person name="Koziaeva V."/>
            <person name="Geelhoed J.S."/>
            <person name="Sorokin D.Y."/>
            <person name="Grouzdev D.S."/>
        </authorList>
    </citation>
    <scope>NUCLEOTIDE SEQUENCE [LARGE SCALE GENOMIC DNA]</scope>
    <source>
        <strain evidence="10 11">J10</strain>
    </source>
</reference>
<keyword evidence="3 5" id="KW-0807">Transducer</keyword>
<proteinExistence type="inferred from homology"/>
<comment type="similarity">
    <text evidence="4">Belongs to the methyl-accepting chemotaxis (MCP) protein family.</text>
</comment>
<feature type="domain" description="Methyl-accepting transducer" evidence="7">
    <location>
        <begin position="309"/>
        <end position="545"/>
    </location>
</feature>
<dbReference type="Proteomes" id="UP000680714">
    <property type="component" value="Unassembled WGS sequence"/>
</dbReference>
<comment type="caution">
    <text evidence="10">The sequence shown here is derived from an EMBL/GenBank/DDBJ whole genome shotgun (WGS) entry which is preliminary data.</text>
</comment>
<evidence type="ECO:0000256" key="1">
    <source>
        <dbReference type="ARBA" id="ARBA00004429"/>
    </source>
</evidence>
<dbReference type="InterPro" id="IPR000727">
    <property type="entry name" value="T_SNARE_dom"/>
</dbReference>
<sequence>MAITINTLSIRAKIALAPGLLIALLLLLVSYGLYVMTNSARHMAYERELATRTTQAANFANMMLMAQSNLYRMVSIASMEDNPDKITKLATASAAEIDALTPKLKEFQSMATELGLEAAKIDAGMTDLGRFIKSTKVVTDMVDSDVGTALTMMSPVDRNFEKAHKSLDALVTTIDRLSTAASMDAASAIATARWTFLVAAMVAVVAAITLTLRLSTRISTPIKSLTTAMRHLEQRNYDTIVSGQELRDEIGEMARSVQSFKQALIKVDHLAAEQEAEKKIQMDRADRIASLSREFEILARNALDEVSAASQQMQSTSQAMSAIATQTQDQASAVSVAAEQTSLNVQTVAAATGQLSASIGEISVQVQQASTVAQGAVAEAARVDGIVNGLNQAVTKIDQVVGLITNIASQTNLLALNATIEAARAGEAGKGFAVVAGEVKALANQTGRATTEITTQIGAVQAASNEAVQALSGIARTIERISDISANIAAAVEQQGAATQEITRSVQQAAEGTDAVTQNIGGVTRASQQTGAAANDVLSAANALAEQSSHLDQRVSAFLSAVQAA</sequence>
<dbReference type="PRINTS" id="PR00260">
    <property type="entry name" value="CHEMTRNSDUCR"/>
</dbReference>
<name>A0ABS5IBG6_9PROT</name>
<feature type="transmembrane region" description="Helical" evidence="6">
    <location>
        <begin position="12"/>
        <end position="34"/>
    </location>
</feature>
<protein>
    <submittedName>
        <fullName evidence="10">HAMP domain-containing protein</fullName>
    </submittedName>
</protein>
<dbReference type="SUPFAM" id="SSF58104">
    <property type="entry name" value="Methyl-accepting chemotaxis protein (MCP) signaling domain"/>
    <property type="match status" value="1"/>
</dbReference>
<accession>A0ABS5IBG6</accession>
<dbReference type="Pfam" id="PF00672">
    <property type="entry name" value="HAMP"/>
    <property type="match status" value="1"/>
</dbReference>
<keyword evidence="2" id="KW-0997">Cell inner membrane</keyword>
<dbReference type="Gene3D" id="1.10.287.950">
    <property type="entry name" value="Methyl-accepting chemotaxis protein"/>
    <property type="match status" value="1"/>
</dbReference>
<evidence type="ECO:0000313" key="11">
    <source>
        <dbReference type="Proteomes" id="UP000680714"/>
    </source>
</evidence>
<dbReference type="InterPro" id="IPR004090">
    <property type="entry name" value="Chemotax_Me-accpt_rcpt"/>
</dbReference>
<dbReference type="PROSITE" id="PS50885">
    <property type="entry name" value="HAMP"/>
    <property type="match status" value="1"/>
</dbReference>
<evidence type="ECO:0000256" key="3">
    <source>
        <dbReference type="ARBA" id="ARBA00023224"/>
    </source>
</evidence>
<gene>
    <name evidence="10" type="ORF">KEC16_07785</name>
</gene>
<evidence type="ECO:0000259" key="7">
    <source>
        <dbReference type="PROSITE" id="PS50111"/>
    </source>
</evidence>
<evidence type="ECO:0000313" key="10">
    <source>
        <dbReference type="EMBL" id="MBR9971611.1"/>
    </source>
</evidence>
<keyword evidence="6" id="KW-0472">Membrane</keyword>
<evidence type="ECO:0000259" key="8">
    <source>
        <dbReference type="PROSITE" id="PS50192"/>
    </source>
</evidence>
<organism evidence="10 11">
    <name type="scientific">Magnetospirillum sulfuroxidans</name>
    <dbReference type="NCBI Taxonomy" id="611300"/>
    <lineage>
        <taxon>Bacteria</taxon>
        <taxon>Pseudomonadati</taxon>
        <taxon>Pseudomonadota</taxon>
        <taxon>Alphaproteobacteria</taxon>
        <taxon>Rhodospirillales</taxon>
        <taxon>Rhodospirillaceae</taxon>
        <taxon>Magnetospirillum</taxon>
    </lineage>
</organism>
<dbReference type="CDD" id="cd06225">
    <property type="entry name" value="HAMP"/>
    <property type="match status" value="1"/>
</dbReference>
<keyword evidence="6" id="KW-0812">Transmembrane</keyword>
<dbReference type="RefSeq" id="WP_211547550.1">
    <property type="nucleotide sequence ID" value="NZ_JAGTUF010000005.1"/>
</dbReference>
<dbReference type="EMBL" id="JAGTUF010000005">
    <property type="protein sequence ID" value="MBR9971611.1"/>
    <property type="molecule type" value="Genomic_DNA"/>
</dbReference>
<dbReference type="PANTHER" id="PTHR32089:SF112">
    <property type="entry name" value="LYSOZYME-LIKE PROTEIN-RELATED"/>
    <property type="match status" value="1"/>
</dbReference>
<feature type="domain" description="HAMP" evidence="9">
    <location>
        <begin position="216"/>
        <end position="269"/>
    </location>
</feature>
<dbReference type="InterPro" id="IPR004089">
    <property type="entry name" value="MCPsignal_dom"/>
</dbReference>
<dbReference type="InterPro" id="IPR003660">
    <property type="entry name" value="HAMP_dom"/>
</dbReference>
<dbReference type="SMART" id="SM00304">
    <property type="entry name" value="HAMP"/>
    <property type="match status" value="1"/>
</dbReference>
<evidence type="ECO:0000256" key="4">
    <source>
        <dbReference type="ARBA" id="ARBA00029447"/>
    </source>
</evidence>
<dbReference type="SMART" id="SM00283">
    <property type="entry name" value="MA"/>
    <property type="match status" value="1"/>
</dbReference>
<keyword evidence="2" id="KW-1003">Cell membrane</keyword>
<evidence type="ECO:0000256" key="6">
    <source>
        <dbReference type="SAM" id="Phobius"/>
    </source>
</evidence>
<comment type="subcellular location">
    <subcellularLocation>
        <location evidence="1">Cell inner membrane</location>
        <topology evidence="1">Multi-pass membrane protein</topology>
    </subcellularLocation>
</comment>
<evidence type="ECO:0000256" key="5">
    <source>
        <dbReference type="PROSITE-ProRule" id="PRU00284"/>
    </source>
</evidence>